<comment type="caution">
    <text evidence="2">The sequence shown here is derived from an EMBL/GenBank/DDBJ whole genome shotgun (WGS) entry which is preliminary data.</text>
</comment>
<reference evidence="2" key="2">
    <citation type="submission" date="2023-02" db="EMBL/GenBank/DDBJ databases">
        <authorList>
            <consortium name="DOE Joint Genome Institute"/>
            <person name="Mondo S.J."/>
            <person name="Chang Y."/>
            <person name="Wang Y."/>
            <person name="Ahrendt S."/>
            <person name="Andreopoulos W."/>
            <person name="Barry K."/>
            <person name="Beard J."/>
            <person name="Benny G.L."/>
            <person name="Blankenship S."/>
            <person name="Bonito G."/>
            <person name="Cuomo C."/>
            <person name="Desiro A."/>
            <person name="Gervers K.A."/>
            <person name="Hundley H."/>
            <person name="Kuo A."/>
            <person name="LaButti K."/>
            <person name="Lang B.F."/>
            <person name="Lipzen A."/>
            <person name="O'Donnell K."/>
            <person name="Pangilinan J."/>
            <person name="Reynolds N."/>
            <person name="Sandor L."/>
            <person name="Smith M.W."/>
            <person name="Tsang A."/>
            <person name="Grigoriev I.V."/>
            <person name="Stajich J.E."/>
            <person name="Spatafora J.W."/>
        </authorList>
    </citation>
    <scope>NUCLEOTIDE SEQUENCE</scope>
    <source>
        <strain evidence="2">RSA 2281</strain>
    </source>
</reference>
<feature type="domain" description="UspA" evidence="1">
    <location>
        <begin position="40"/>
        <end position="178"/>
    </location>
</feature>
<dbReference type="InterPro" id="IPR014729">
    <property type="entry name" value="Rossmann-like_a/b/a_fold"/>
</dbReference>
<sequence length="201" mass="22488">MSTAPKSPKSPKDGHKRDTLVEQYSHTEDEHGTIQLQRVIVISIDPNSAEYVLNWALENFIRPESDLVVLIHVRILEIPMAPYVDSTGYMDDVAEERKEESHSLLKTYAGKLWHQQIACKAISMIGDPKAEIIRKIQDIHADTLIMGSRNLGTIKRAFLGSVSDHCVHHAPCSVIIAKPPEETVSKPGRRRSILSRFTSGS</sequence>
<dbReference type="Proteomes" id="UP001209540">
    <property type="component" value="Unassembled WGS sequence"/>
</dbReference>
<evidence type="ECO:0000259" key="1">
    <source>
        <dbReference type="Pfam" id="PF00582"/>
    </source>
</evidence>
<dbReference type="Gene3D" id="3.40.50.620">
    <property type="entry name" value="HUPs"/>
    <property type="match status" value="1"/>
</dbReference>
<dbReference type="SUPFAM" id="SSF52402">
    <property type="entry name" value="Adenine nucleotide alpha hydrolases-like"/>
    <property type="match status" value="1"/>
</dbReference>
<evidence type="ECO:0000313" key="3">
    <source>
        <dbReference type="Proteomes" id="UP001209540"/>
    </source>
</evidence>
<dbReference type="InterPro" id="IPR006016">
    <property type="entry name" value="UspA"/>
</dbReference>
<gene>
    <name evidence="2" type="ORF">BDA99DRAFT_554082</name>
</gene>
<protein>
    <recommendedName>
        <fullName evidence="1">UspA domain-containing protein</fullName>
    </recommendedName>
</protein>
<dbReference type="AlphaFoldDB" id="A0AAD5KC48"/>
<evidence type="ECO:0000313" key="2">
    <source>
        <dbReference type="EMBL" id="KAI9278448.1"/>
    </source>
</evidence>
<accession>A0AAD5KC48</accession>
<organism evidence="2 3">
    <name type="scientific">Phascolomyces articulosus</name>
    <dbReference type="NCBI Taxonomy" id="60185"/>
    <lineage>
        <taxon>Eukaryota</taxon>
        <taxon>Fungi</taxon>
        <taxon>Fungi incertae sedis</taxon>
        <taxon>Mucoromycota</taxon>
        <taxon>Mucoromycotina</taxon>
        <taxon>Mucoromycetes</taxon>
        <taxon>Mucorales</taxon>
        <taxon>Lichtheimiaceae</taxon>
        <taxon>Phascolomyces</taxon>
    </lineage>
</organism>
<dbReference type="InterPro" id="IPR006015">
    <property type="entry name" value="Universal_stress_UspA"/>
</dbReference>
<dbReference type="Pfam" id="PF00582">
    <property type="entry name" value="Usp"/>
    <property type="match status" value="1"/>
</dbReference>
<dbReference type="CDD" id="cd23659">
    <property type="entry name" value="USP_At3g01520-like"/>
    <property type="match status" value="1"/>
</dbReference>
<reference evidence="2" key="1">
    <citation type="journal article" date="2022" name="IScience">
        <title>Evolution of zygomycete secretomes and the origins of terrestrial fungal ecologies.</title>
        <authorList>
            <person name="Chang Y."/>
            <person name="Wang Y."/>
            <person name="Mondo S."/>
            <person name="Ahrendt S."/>
            <person name="Andreopoulos W."/>
            <person name="Barry K."/>
            <person name="Beard J."/>
            <person name="Benny G.L."/>
            <person name="Blankenship S."/>
            <person name="Bonito G."/>
            <person name="Cuomo C."/>
            <person name="Desiro A."/>
            <person name="Gervers K.A."/>
            <person name="Hundley H."/>
            <person name="Kuo A."/>
            <person name="LaButti K."/>
            <person name="Lang B.F."/>
            <person name="Lipzen A."/>
            <person name="O'Donnell K."/>
            <person name="Pangilinan J."/>
            <person name="Reynolds N."/>
            <person name="Sandor L."/>
            <person name="Smith M.E."/>
            <person name="Tsang A."/>
            <person name="Grigoriev I.V."/>
            <person name="Stajich J.E."/>
            <person name="Spatafora J.W."/>
        </authorList>
    </citation>
    <scope>NUCLEOTIDE SEQUENCE</scope>
    <source>
        <strain evidence="2">RSA 2281</strain>
    </source>
</reference>
<dbReference type="PANTHER" id="PTHR31964:SF113">
    <property type="entry name" value="USPA DOMAIN-CONTAINING PROTEIN"/>
    <property type="match status" value="1"/>
</dbReference>
<name>A0AAD5KC48_9FUNG</name>
<dbReference type="EMBL" id="JAIXMP010000001">
    <property type="protein sequence ID" value="KAI9278448.1"/>
    <property type="molecule type" value="Genomic_DNA"/>
</dbReference>
<dbReference type="PRINTS" id="PR01438">
    <property type="entry name" value="UNVRSLSTRESS"/>
</dbReference>
<proteinExistence type="predicted"/>
<dbReference type="PANTHER" id="PTHR31964">
    <property type="entry name" value="ADENINE NUCLEOTIDE ALPHA HYDROLASES-LIKE SUPERFAMILY PROTEIN"/>
    <property type="match status" value="1"/>
</dbReference>
<keyword evidence="3" id="KW-1185">Reference proteome</keyword>